<dbReference type="Gene3D" id="3.60.10.10">
    <property type="entry name" value="Endonuclease/exonuclease/phosphatase"/>
    <property type="match status" value="1"/>
</dbReference>
<dbReference type="STRING" id="1642647.PSM36_1588"/>
<dbReference type="RefSeq" id="WP_081624401.1">
    <property type="nucleotide sequence ID" value="NZ_LT605205.1"/>
</dbReference>
<dbReference type="InterPro" id="IPR005135">
    <property type="entry name" value="Endo/exonuclease/phosphatase"/>
</dbReference>
<keyword evidence="3" id="KW-1185">Reference proteome</keyword>
<dbReference type="InterPro" id="IPR036691">
    <property type="entry name" value="Endo/exonu/phosph_ase_sf"/>
</dbReference>
<accession>A0A1R3T552</accession>
<dbReference type="GO" id="GO:0016787">
    <property type="term" value="F:hydrolase activity"/>
    <property type="evidence" value="ECO:0007669"/>
    <property type="project" value="UniProtKB-KW"/>
</dbReference>
<gene>
    <name evidence="2" type="ORF">PSM36_1588</name>
</gene>
<feature type="domain" description="Endonuclease/exonuclease/phosphatase" evidence="1">
    <location>
        <begin position="36"/>
        <end position="247"/>
    </location>
</feature>
<dbReference type="Proteomes" id="UP000187464">
    <property type="component" value="Chromosome I"/>
</dbReference>
<dbReference type="AlphaFoldDB" id="A0A1R3T552"/>
<dbReference type="Pfam" id="PF03372">
    <property type="entry name" value="Exo_endo_phos"/>
    <property type="match status" value="1"/>
</dbReference>
<evidence type="ECO:0000259" key="1">
    <source>
        <dbReference type="Pfam" id="PF03372"/>
    </source>
</evidence>
<protein>
    <submittedName>
        <fullName evidence="2">Metal-dependent hydrolase</fullName>
    </submittedName>
</protein>
<dbReference type="GO" id="GO:0006506">
    <property type="term" value="P:GPI anchor biosynthetic process"/>
    <property type="evidence" value="ECO:0007669"/>
    <property type="project" value="TreeGrafter"/>
</dbReference>
<proteinExistence type="predicted"/>
<dbReference type="EMBL" id="LT605205">
    <property type="protein sequence ID" value="SCD20408.1"/>
    <property type="molecule type" value="Genomic_DNA"/>
</dbReference>
<dbReference type="PANTHER" id="PTHR14859:SF15">
    <property type="entry name" value="ENDONUCLEASE_EXONUCLEASE_PHOSPHATASE DOMAIN-CONTAINING PROTEIN"/>
    <property type="match status" value="1"/>
</dbReference>
<organism evidence="2 3">
    <name type="scientific">Proteiniphilum saccharofermentans</name>
    <dbReference type="NCBI Taxonomy" id="1642647"/>
    <lineage>
        <taxon>Bacteria</taxon>
        <taxon>Pseudomonadati</taxon>
        <taxon>Bacteroidota</taxon>
        <taxon>Bacteroidia</taxon>
        <taxon>Bacteroidales</taxon>
        <taxon>Dysgonomonadaceae</taxon>
        <taxon>Proteiniphilum</taxon>
    </lineage>
</organism>
<dbReference type="InterPro" id="IPR051916">
    <property type="entry name" value="GPI-anchor_lipid_remodeler"/>
</dbReference>
<dbReference type="KEGG" id="psac:PSM36_1588"/>
<evidence type="ECO:0000313" key="2">
    <source>
        <dbReference type="EMBL" id="SCD20408.1"/>
    </source>
</evidence>
<dbReference type="GO" id="GO:0016020">
    <property type="term" value="C:membrane"/>
    <property type="evidence" value="ECO:0007669"/>
    <property type="project" value="GOC"/>
</dbReference>
<evidence type="ECO:0000313" key="3">
    <source>
        <dbReference type="Proteomes" id="UP000187464"/>
    </source>
</evidence>
<dbReference type="PROSITE" id="PS51257">
    <property type="entry name" value="PROKAR_LIPOPROTEIN"/>
    <property type="match status" value="1"/>
</dbReference>
<sequence>MNELKYIVCSLLLLLACGTLTSQTTIRVLNINTRMSGQMAGYNAAPFADYIEQYNPDFVMLQEIDYKTARNGFRDFTTELAAETGYFSAFGRAIAYSQGEYGVAILSKYPIEKISNTQLTGNASEMKEMRTVLFIDVILPDTGEKVRMAVTHLDHSTDGVRQSMVQQLNVAIGTSLPTLLAGDFNAFPSETAISTGMASWKRVCNNFATFPASNPASKIDYIFAKPTDKWNVKSYQVLSNSAAITDHCAMLAEVELQ</sequence>
<reference evidence="2 3" key="1">
    <citation type="submission" date="2016-08" db="EMBL/GenBank/DDBJ databases">
        <authorList>
            <person name="Seilhamer J.J."/>
        </authorList>
    </citation>
    <scope>NUCLEOTIDE SEQUENCE [LARGE SCALE GENOMIC DNA]</scope>
    <source>
        <strain evidence="2">M3/6</strain>
    </source>
</reference>
<dbReference type="SUPFAM" id="SSF56219">
    <property type="entry name" value="DNase I-like"/>
    <property type="match status" value="1"/>
</dbReference>
<name>A0A1R3T552_9BACT</name>
<keyword evidence="2" id="KW-0378">Hydrolase</keyword>
<dbReference type="PANTHER" id="PTHR14859">
    <property type="entry name" value="CALCOFLUOR WHITE HYPERSENSITIVE PROTEIN PRECURSOR"/>
    <property type="match status" value="1"/>
</dbReference>